<protein>
    <submittedName>
        <fullName evidence="1">Uncharacterized protein</fullName>
    </submittedName>
</protein>
<reference evidence="1 2" key="1">
    <citation type="submission" date="2017-01" db="EMBL/GenBank/DDBJ databases">
        <title>Novel large sulfur bacteria in the metagenomes of groundwater-fed chemosynthetic microbial mats in the Lake Huron basin.</title>
        <authorList>
            <person name="Sharrar A.M."/>
            <person name="Flood B.E."/>
            <person name="Bailey J.V."/>
            <person name="Jones D.S."/>
            <person name="Biddanda B."/>
            <person name="Ruberg S.A."/>
            <person name="Marcus D.N."/>
            <person name="Dick G.J."/>
        </authorList>
    </citation>
    <scope>NUCLEOTIDE SEQUENCE [LARGE SCALE GENOMIC DNA]</scope>
    <source>
        <strain evidence="1">A7</strain>
    </source>
</reference>
<dbReference type="EMBL" id="MTEI01000001">
    <property type="protein sequence ID" value="OQW89978.1"/>
    <property type="molecule type" value="Genomic_DNA"/>
</dbReference>
<sequence>MLRNITLSADEQLIEAARKKATSTQSTLNVEFRKWLANYTQAQDDNAVSRLRDVMQQLSHGDAGRSFSRDELNQH</sequence>
<comment type="caution">
    <text evidence="1">The sequence shown here is derived from an EMBL/GenBank/DDBJ whole genome shotgun (WGS) entry which is preliminary data.</text>
</comment>
<name>A0A1W9L043_9BURK</name>
<dbReference type="AlphaFoldDB" id="A0A1W9L043"/>
<proteinExistence type="predicted"/>
<evidence type="ECO:0000313" key="1">
    <source>
        <dbReference type="EMBL" id="OQW89978.1"/>
    </source>
</evidence>
<evidence type="ECO:0000313" key="2">
    <source>
        <dbReference type="Proteomes" id="UP000192505"/>
    </source>
</evidence>
<dbReference type="Proteomes" id="UP000192505">
    <property type="component" value="Unassembled WGS sequence"/>
</dbReference>
<accession>A0A1W9L043</accession>
<gene>
    <name evidence="1" type="ORF">BWK72_01720</name>
</gene>
<organism evidence="1 2">
    <name type="scientific">Rhodoferax ferrireducens</name>
    <dbReference type="NCBI Taxonomy" id="192843"/>
    <lineage>
        <taxon>Bacteria</taxon>
        <taxon>Pseudomonadati</taxon>
        <taxon>Pseudomonadota</taxon>
        <taxon>Betaproteobacteria</taxon>
        <taxon>Burkholderiales</taxon>
        <taxon>Comamonadaceae</taxon>
        <taxon>Rhodoferax</taxon>
    </lineage>
</organism>